<feature type="signal peptide" evidence="1">
    <location>
        <begin position="1"/>
        <end position="28"/>
    </location>
</feature>
<accession>A0A250J6P3</accession>
<dbReference type="RefSeq" id="WP_232537828.1">
    <property type="nucleotide sequence ID" value="NZ_CP022098.1"/>
</dbReference>
<name>A0A250J6P3_9BACT</name>
<dbReference type="Proteomes" id="UP000217257">
    <property type="component" value="Chromosome"/>
</dbReference>
<dbReference type="EMBL" id="CP022098">
    <property type="protein sequence ID" value="ATB39599.1"/>
    <property type="molecule type" value="Genomic_DNA"/>
</dbReference>
<dbReference type="AlphaFoldDB" id="A0A250J6P3"/>
<sequence length="208" mass="22992">MLRQLPLRCFPLTVGLALVSSLVGCAHAPGPREVATAYVRALEENRLEAASALTSLSPEERATFLTHYADTEARRARIAQVLAALPALRAQGPSLSLIESKDGWRVVEESPQDAPRACLSRFLDATEAADWETAWSLLSSSLRARYTPERLREDFQREPLAAERVRRARLSVKGPVEVTEEGAAFPLGEQRAVRLTREAGEYRVEALE</sequence>
<proteinExistence type="predicted"/>
<dbReference type="KEGG" id="cfus:CYFUS_005044"/>
<gene>
    <name evidence="2" type="ORF">CYFUS_005044</name>
</gene>
<evidence type="ECO:0008006" key="4">
    <source>
        <dbReference type="Google" id="ProtNLM"/>
    </source>
</evidence>
<keyword evidence="1" id="KW-0732">Signal</keyword>
<evidence type="ECO:0000313" key="3">
    <source>
        <dbReference type="Proteomes" id="UP000217257"/>
    </source>
</evidence>
<organism evidence="2 3">
    <name type="scientific">Cystobacter fuscus</name>
    <dbReference type="NCBI Taxonomy" id="43"/>
    <lineage>
        <taxon>Bacteria</taxon>
        <taxon>Pseudomonadati</taxon>
        <taxon>Myxococcota</taxon>
        <taxon>Myxococcia</taxon>
        <taxon>Myxococcales</taxon>
        <taxon>Cystobacterineae</taxon>
        <taxon>Archangiaceae</taxon>
        <taxon>Cystobacter</taxon>
    </lineage>
</organism>
<evidence type="ECO:0000256" key="1">
    <source>
        <dbReference type="SAM" id="SignalP"/>
    </source>
</evidence>
<dbReference type="PROSITE" id="PS51257">
    <property type="entry name" value="PROKAR_LIPOPROTEIN"/>
    <property type="match status" value="1"/>
</dbReference>
<protein>
    <recommendedName>
        <fullName evidence="4">Lipoprotein</fullName>
    </recommendedName>
</protein>
<evidence type="ECO:0000313" key="2">
    <source>
        <dbReference type="EMBL" id="ATB39599.1"/>
    </source>
</evidence>
<reference evidence="2 3" key="1">
    <citation type="submission" date="2017-06" db="EMBL/GenBank/DDBJ databases">
        <title>Sequencing and comparative analysis of myxobacterial genomes.</title>
        <authorList>
            <person name="Rupp O."/>
            <person name="Goesmann A."/>
            <person name="Sogaard-Andersen L."/>
        </authorList>
    </citation>
    <scope>NUCLEOTIDE SEQUENCE [LARGE SCALE GENOMIC DNA]</scope>
    <source>
        <strain evidence="2 3">DSM 52655</strain>
    </source>
</reference>
<feature type="chain" id="PRO_5013327000" description="Lipoprotein" evidence="1">
    <location>
        <begin position="29"/>
        <end position="208"/>
    </location>
</feature>